<feature type="region of interest" description="Disordered" evidence="1">
    <location>
        <begin position="155"/>
        <end position="196"/>
    </location>
</feature>
<reference evidence="2" key="1">
    <citation type="submission" date="2022-06" db="EMBL/GenBank/DDBJ databases">
        <title>Aeoliella straminimaris, a novel planctomycete from sediments.</title>
        <authorList>
            <person name="Vitorino I.R."/>
            <person name="Lage O.M."/>
        </authorList>
    </citation>
    <scope>NUCLEOTIDE SEQUENCE</scope>
    <source>
        <strain evidence="2">ICT_H6.2</strain>
    </source>
</reference>
<evidence type="ECO:0000313" key="3">
    <source>
        <dbReference type="Proteomes" id="UP001155241"/>
    </source>
</evidence>
<dbReference type="RefSeq" id="WP_252850672.1">
    <property type="nucleotide sequence ID" value="NZ_JAMXLR010000006.1"/>
</dbReference>
<proteinExistence type="predicted"/>
<comment type="caution">
    <text evidence="2">The sequence shown here is derived from an EMBL/GenBank/DDBJ whole genome shotgun (WGS) entry which is preliminary data.</text>
</comment>
<protein>
    <submittedName>
        <fullName evidence="2">Uncharacterized protein</fullName>
    </submittedName>
</protein>
<evidence type="ECO:0000256" key="1">
    <source>
        <dbReference type="SAM" id="MobiDB-lite"/>
    </source>
</evidence>
<gene>
    <name evidence="2" type="ORF">NG895_01515</name>
</gene>
<feature type="compositionally biased region" description="Polar residues" evidence="1">
    <location>
        <begin position="155"/>
        <end position="169"/>
    </location>
</feature>
<dbReference type="AlphaFoldDB" id="A0A9X2FA86"/>
<keyword evidence="3" id="KW-1185">Reference proteome</keyword>
<dbReference type="EMBL" id="JAMXLR010000006">
    <property type="protein sequence ID" value="MCO6042574.1"/>
    <property type="molecule type" value="Genomic_DNA"/>
</dbReference>
<dbReference type="Proteomes" id="UP001155241">
    <property type="component" value="Unassembled WGS sequence"/>
</dbReference>
<name>A0A9X2FA86_9BACT</name>
<organism evidence="2 3">
    <name type="scientific">Aeoliella straminimaris</name>
    <dbReference type="NCBI Taxonomy" id="2954799"/>
    <lineage>
        <taxon>Bacteria</taxon>
        <taxon>Pseudomonadati</taxon>
        <taxon>Planctomycetota</taxon>
        <taxon>Planctomycetia</taxon>
        <taxon>Pirellulales</taxon>
        <taxon>Lacipirellulaceae</taxon>
        <taxon>Aeoliella</taxon>
    </lineage>
</organism>
<sequence>MRTHVTDLGGGVGGAKPNRGTSCALVAAIDSHGAAFVSQGSQAYGATVIESHSFNDPWHAATCQIDVRGRGEHRCLSAAFEGSFGLQQQQQDALAAGAGDAQQEPAAGGVDSIQGRTSCPSLSANCSTSSGGRTASLRAHSRRWAMVWQQQLVQQTSAELHPQPQISQGKRSDDSRASCGRGSGTPVAAAAKATSNSAAIGRRWRSNQGMARRVSNLGTESHILDYFTLACHQSQCGRLSHLQPTSWRAAWYK</sequence>
<accession>A0A9X2FA86</accession>
<evidence type="ECO:0000313" key="2">
    <source>
        <dbReference type="EMBL" id="MCO6042574.1"/>
    </source>
</evidence>